<evidence type="ECO:0000256" key="5">
    <source>
        <dbReference type="SAM" id="Coils"/>
    </source>
</evidence>
<dbReference type="InterPro" id="IPR054613">
    <property type="entry name" value="Peptidase_S78_dom"/>
</dbReference>
<dbReference type="Pfam" id="PF04586">
    <property type="entry name" value="Peptidase_S78"/>
    <property type="match status" value="1"/>
</dbReference>
<evidence type="ECO:0000256" key="4">
    <source>
        <dbReference type="ARBA" id="ARBA00022801"/>
    </source>
</evidence>
<keyword evidence="10" id="KW-1185">Reference proteome</keyword>
<evidence type="ECO:0000259" key="8">
    <source>
        <dbReference type="Pfam" id="PF05065"/>
    </source>
</evidence>
<evidence type="ECO:0000259" key="7">
    <source>
        <dbReference type="Pfam" id="PF04586"/>
    </source>
</evidence>
<dbReference type="EMBL" id="BNDW01000068">
    <property type="protein sequence ID" value="GHI25256.1"/>
    <property type="molecule type" value="Genomic_DNA"/>
</dbReference>
<feature type="domain" description="Phage capsid-like C-terminal" evidence="8">
    <location>
        <begin position="481"/>
        <end position="757"/>
    </location>
</feature>
<sequence length="760" mass="83515">MQKHLCVRDVDFMFTPRDQSEERAGPEEHGDGRSLSGYAAVFNTATEINSWEGKFSETIAPGAFRKTLRERTPIMQWDHGRDTRVGSTPIGVYTSLVEDERGLKVEGRLFSNHVVEPVRQAIEAQAVRGMSFKFSVTRDKWTDNAGVVIRDQELYELLYDAGDRGPLTREIQEVRLFEAGPVSTPAYSQTSVGVRSGDLTEEDREAFIQECVRTSSSEQERTAELPAESVVPEEETDEEQRAAPEGVAAPEGTTPEGHESGPKSPATTEHTTEYRKASVPMDVMTIEERRARREEIRQRLSDIDNEYSGAELPVDIRSEWSALSAEFDEHGRAIAAAEARLARLRELADDEATEDAPVSERRVPSTSPAFHRRSENIYDLSAVRSRARSVDEMGSLYRDNAMRAIEISRFPGVENREAAQERAAYLLENVDNKEGDLARRMLATGSPVYERAFGKVASQLHTNGLTAEERAALAVGSGATGGYAVPFQLDPTVILTNDGRINPLRSVSRQVQITGKEWQGITSAGVTVSRSAEAAEVAATDPSLAQPTVKAERVTGFVTYSMEVEQDWSQMRSEVTSILADAKEEEESDSFFLGDGVAPNANGIIATLGAGSLVDTATALTFAEGDVYALQDALPPRFRGNAVFMGNNTVYTKVRQFAAADGHDLWERIGNGRPAELLGRPALEASAMTGDTTTAGSKFLLYGDFRNFLIVDRIGMSVELVPHILGANRRPTGQRGLLAVWWNNSKLLVDNSFRLLKVKA</sequence>
<reference evidence="9" key="1">
    <citation type="submission" date="2024-05" db="EMBL/GenBank/DDBJ databases">
        <title>Whole genome shotgun sequence of Streptomyces hydrogenans NBRC 13475.</title>
        <authorList>
            <person name="Komaki H."/>
            <person name="Tamura T."/>
        </authorList>
    </citation>
    <scope>NUCLEOTIDE SEQUENCE</scope>
    <source>
        <strain evidence="9">NBRC 13475</strain>
    </source>
</reference>
<evidence type="ECO:0000256" key="2">
    <source>
        <dbReference type="ARBA" id="ARBA00022612"/>
    </source>
</evidence>
<keyword evidence="4" id="KW-0378">Hydrolase</keyword>
<proteinExistence type="predicted"/>
<keyword evidence="3" id="KW-0645">Protease</keyword>
<dbReference type="Pfam" id="PF05065">
    <property type="entry name" value="Phage_capsid"/>
    <property type="match status" value="1"/>
</dbReference>
<dbReference type="InterPro" id="IPR024455">
    <property type="entry name" value="Phage_capsid"/>
</dbReference>
<evidence type="ECO:0000256" key="1">
    <source>
        <dbReference type="ARBA" id="ARBA00004328"/>
    </source>
</evidence>
<dbReference type="NCBIfam" id="TIGR01554">
    <property type="entry name" value="major_cap_HK97"/>
    <property type="match status" value="1"/>
</dbReference>
<protein>
    <submittedName>
        <fullName evidence="9">Uncharacterized protein</fullName>
    </submittedName>
</protein>
<dbReference type="Gene3D" id="3.30.2400.10">
    <property type="entry name" value="Major capsid protein gp5"/>
    <property type="match status" value="1"/>
</dbReference>
<accession>A0ABQ3PJP9</accession>
<evidence type="ECO:0000256" key="3">
    <source>
        <dbReference type="ARBA" id="ARBA00022670"/>
    </source>
</evidence>
<evidence type="ECO:0000313" key="9">
    <source>
        <dbReference type="EMBL" id="GHI25256.1"/>
    </source>
</evidence>
<dbReference type="Proteomes" id="UP001052739">
    <property type="component" value="Unassembled WGS sequence"/>
</dbReference>
<dbReference type="RefSeq" id="WP_226652499.1">
    <property type="nucleotide sequence ID" value="NZ_BNBS01000020.1"/>
</dbReference>
<keyword evidence="2" id="KW-1188">Viral release from host cell</keyword>
<feature type="domain" description="Prohead serine protease" evidence="7">
    <location>
        <begin position="30"/>
        <end position="197"/>
    </location>
</feature>
<keyword evidence="5" id="KW-0175">Coiled coil</keyword>
<feature type="region of interest" description="Disordered" evidence="6">
    <location>
        <begin position="213"/>
        <end position="277"/>
    </location>
</feature>
<comment type="caution">
    <text evidence="9">The sequence shown here is derived from an EMBL/GenBank/DDBJ whole genome shotgun (WGS) entry which is preliminary data.</text>
</comment>
<dbReference type="NCBIfam" id="TIGR01543">
    <property type="entry name" value="proheadase_HK97"/>
    <property type="match status" value="1"/>
</dbReference>
<dbReference type="SUPFAM" id="SSF56563">
    <property type="entry name" value="Major capsid protein gp5"/>
    <property type="match status" value="1"/>
</dbReference>
<feature type="coiled-coil region" evidence="5">
    <location>
        <begin position="286"/>
        <end position="354"/>
    </location>
</feature>
<dbReference type="InterPro" id="IPR054612">
    <property type="entry name" value="Phage_capsid-like_C"/>
</dbReference>
<comment type="subcellular location">
    <subcellularLocation>
        <location evidence="1">Virion</location>
    </subcellularLocation>
</comment>
<evidence type="ECO:0000313" key="10">
    <source>
        <dbReference type="Proteomes" id="UP001052739"/>
    </source>
</evidence>
<dbReference type="InterPro" id="IPR006433">
    <property type="entry name" value="Prohead_protease"/>
</dbReference>
<evidence type="ECO:0000256" key="6">
    <source>
        <dbReference type="SAM" id="MobiDB-lite"/>
    </source>
</evidence>
<gene>
    <name evidence="9" type="ORF">Shyd_66270</name>
</gene>
<name>A0ABQ3PJP9_9ACTN</name>
<organism evidence="9 10">
    <name type="scientific">Streptomyces hydrogenans</name>
    <dbReference type="NCBI Taxonomy" id="1873719"/>
    <lineage>
        <taxon>Bacteria</taxon>
        <taxon>Bacillati</taxon>
        <taxon>Actinomycetota</taxon>
        <taxon>Actinomycetes</taxon>
        <taxon>Kitasatosporales</taxon>
        <taxon>Streptomycetaceae</taxon>
        <taxon>Streptomyces</taxon>
    </lineage>
</organism>